<dbReference type="PANTHER" id="PTHR42789">
    <property type="entry name" value="D-ISOMER SPECIFIC 2-HYDROXYACID DEHYDROGENASE FAMILY PROTEIN (AFU_ORTHOLOGUE AFUA_6G10090)"/>
    <property type="match status" value="1"/>
</dbReference>
<dbReference type="InterPro" id="IPR006140">
    <property type="entry name" value="D-isomer_DH_NAD-bd"/>
</dbReference>
<dbReference type="Proteomes" id="UP000276568">
    <property type="component" value="Unassembled WGS sequence"/>
</dbReference>
<organism evidence="7 8">
    <name type="scientific">Absicoccus porci</name>
    <dbReference type="NCBI Taxonomy" id="2486576"/>
    <lineage>
        <taxon>Bacteria</taxon>
        <taxon>Bacillati</taxon>
        <taxon>Bacillota</taxon>
        <taxon>Erysipelotrichia</taxon>
        <taxon>Erysipelotrichales</taxon>
        <taxon>Erysipelotrichaceae</taxon>
        <taxon>Absicoccus</taxon>
    </lineage>
</organism>
<dbReference type="SUPFAM" id="SSF52283">
    <property type="entry name" value="Formate/glycerate dehydrogenase catalytic domain-like"/>
    <property type="match status" value="1"/>
</dbReference>
<evidence type="ECO:0000259" key="6">
    <source>
        <dbReference type="Pfam" id="PF02826"/>
    </source>
</evidence>
<evidence type="ECO:0000259" key="5">
    <source>
        <dbReference type="Pfam" id="PF00389"/>
    </source>
</evidence>
<reference evidence="7 8" key="1">
    <citation type="submission" date="2018-11" db="EMBL/GenBank/DDBJ databases">
        <title>Clostridium sp. nov., a member of the family Erysipelotrichaceae isolated from pig faeces.</title>
        <authorList>
            <person name="Chang Y.-H."/>
        </authorList>
    </citation>
    <scope>NUCLEOTIDE SEQUENCE [LARGE SCALE GENOMIC DNA]</scope>
    <source>
        <strain evidence="7 8">YH-panp20</strain>
    </source>
</reference>
<dbReference type="GO" id="GO:0051287">
    <property type="term" value="F:NAD binding"/>
    <property type="evidence" value="ECO:0007669"/>
    <property type="project" value="InterPro"/>
</dbReference>
<accession>A0A3N0HX64</accession>
<dbReference type="InterPro" id="IPR050857">
    <property type="entry name" value="D-2-hydroxyacid_DH"/>
</dbReference>
<evidence type="ECO:0000256" key="1">
    <source>
        <dbReference type="ARBA" id="ARBA00005854"/>
    </source>
</evidence>
<dbReference type="Gene3D" id="3.40.50.720">
    <property type="entry name" value="NAD(P)-binding Rossmann-like Domain"/>
    <property type="match status" value="2"/>
</dbReference>
<dbReference type="EMBL" id="RJQC01000004">
    <property type="protein sequence ID" value="RNM29359.1"/>
    <property type="molecule type" value="Genomic_DNA"/>
</dbReference>
<dbReference type="SUPFAM" id="SSF51735">
    <property type="entry name" value="NAD(P)-binding Rossmann-fold domains"/>
    <property type="match status" value="1"/>
</dbReference>
<feature type="domain" description="D-isomer specific 2-hydroxyacid dehydrogenase NAD-binding" evidence="6">
    <location>
        <begin position="124"/>
        <end position="296"/>
    </location>
</feature>
<keyword evidence="2 4" id="KW-0560">Oxidoreductase</keyword>
<feature type="domain" description="D-isomer specific 2-hydroxyacid dehydrogenase catalytic" evidence="5">
    <location>
        <begin position="24"/>
        <end position="322"/>
    </location>
</feature>
<dbReference type="AlphaFoldDB" id="A0A3N0HX64"/>
<name>A0A3N0HX64_9FIRM</name>
<protein>
    <submittedName>
        <fullName evidence="7">Glyoxylate reductase</fullName>
    </submittedName>
</protein>
<keyword evidence="8" id="KW-1185">Reference proteome</keyword>
<dbReference type="InterPro" id="IPR036291">
    <property type="entry name" value="NAD(P)-bd_dom_sf"/>
</dbReference>
<dbReference type="GO" id="GO:0016616">
    <property type="term" value="F:oxidoreductase activity, acting on the CH-OH group of donors, NAD or NADP as acceptor"/>
    <property type="evidence" value="ECO:0007669"/>
    <property type="project" value="InterPro"/>
</dbReference>
<dbReference type="InterPro" id="IPR006139">
    <property type="entry name" value="D-isomer_2_OHA_DH_cat_dom"/>
</dbReference>
<comment type="caution">
    <text evidence="7">The sequence shown here is derived from an EMBL/GenBank/DDBJ whole genome shotgun (WGS) entry which is preliminary data.</text>
</comment>
<dbReference type="FunFam" id="3.40.50.720:FF:000203">
    <property type="entry name" value="D-3-phosphoglycerate dehydrogenase (SerA)"/>
    <property type="match status" value="1"/>
</dbReference>
<gene>
    <name evidence="7" type="ORF">EDX97_10190</name>
</gene>
<evidence type="ECO:0000313" key="7">
    <source>
        <dbReference type="EMBL" id="RNM29359.1"/>
    </source>
</evidence>
<dbReference type="OrthoDB" id="9805416at2"/>
<evidence type="ECO:0000256" key="2">
    <source>
        <dbReference type="ARBA" id="ARBA00023002"/>
    </source>
</evidence>
<evidence type="ECO:0000256" key="3">
    <source>
        <dbReference type="ARBA" id="ARBA00023027"/>
    </source>
</evidence>
<evidence type="ECO:0000256" key="4">
    <source>
        <dbReference type="RuleBase" id="RU003719"/>
    </source>
</evidence>
<dbReference type="PANTHER" id="PTHR42789:SF1">
    <property type="entry name" value="D-ISOMER SPECIFIC 2-HYDROXYACID DEHYDROGENASE FAMILY PROTEIN (AFU_ORTHOLOGUE AFUA_6G10090)"/>
    <property type="match status" value="1"/>
</dbReference>
<evidence type="ECO:0000313" key="8">
    <source>
        <dbReference type="Proteomes" id="UP000276568"/>
    </source>
</evidence>
<sequence length="329" mass="36957">MRTNLSGASYRSKINMKIVITGRNFDEKAKQVLKGNEIVDYSYLNLGPGADPNQMIECIQDAQAVICGPEPINAKIMDACSHLQVISRRGIGYDNIDVSACQKRNIAVLRTTGLVEAAVAEHALAFLLYFARNINQENKEMHQGLWHRQRSMGAKNRRLGLIGFGGIGKEIAKRAYPFGMDIVYYCRHPHKEWDNMYHVQYADLDTLLSSSDYISINVPLTNQTKGMIDKEELAKMKPESVLINIARASIVDTQALKAALMSHQIRGAAIDVFDHEPCTDSPFIDCDNAILTPHVAPFTTENFQAMNQQSAQNIVDWQQNKLNRKYQVV</sequence>
<dbReference type="Pfam" id="PF02826">
    <property type="entry name" value="2-Hacid_dh_C"/>
    <property type="match status" value="1"/>
</dbReference>
<comment type="similarity">
    <text evidence="1 4">Belongs to the D-isomer specific 2-hydroxyacid dehydrogenase family.</text>
</comment>
<proteinExistence type="inferred from homology"/>
<dbReference type="Pfam" id="PF00389">
    <property type="entry name" value="2-Hacid_dh"/>
    <property type="match status" value="1"/>
</dbReference>
<keyword evidence="3" id="KW-0520">NAD</keyword>